<keyword evidence="1" id="KW-0812">Transmembrane</keyword>
<evidence type="ECO:0000259" key="2">
    <source>
        <dbReference type="Pfam" id="PF00892"/>
    </source>
</evidence>
<feature type="transmembrane region" description="Helical" evidence="1">
    <location>
        <begin position="172"/>
        <end position="193"/>
    </location>
</feature>
<gene>
    <name evidence="3" type="ORF">NGM99_08220</name>
</gene>
<evidence type="ECO:0000256" key="1">
    <source>
        <dbReference type="SAM" id="Phobius"/>
    </source>
</evidence>
<dbReference type="Proteomes" id="UP001205906">
    <property type="component" value="Unassembled WGS sequence"/>
</dbReference>
<organism evidence="3 4">
    <name type="scientific">Mesorhizobium liriopis</name>
    <dbReference type="NCBI Taxonomy" id="2953882"/>
    <lineage>
        <taxon>Bacteria</taxon>
        <taxon>Pseudomonadati</taxon>
        <taxon>Pseudomonadota</taxon>
        <taxon>Alphaproteobacteria</taxon>
        <taxon>Hyphomicrobiales</taxon>
        <taxon>Phyllobacteriaceae</taxon>
        <taxon>Mesorhizobium</taxon>
    </lineage>
</organism>
<feature type="transmembrane region" description="Helical" evidence="1">
    <location>
        <begin position="6"/>
        <end position="23"/>
    </location>
</feature>
<feature type="transmembrane region" description="Helical" evidence="1">
    <location>
        <begin position="232"/>
        <end position="254"/>
    </location>
</feature>
<feature type="transmembrane region" description="Helical" evidence="1">
    <location>
        <begin position="261"/>
        <end position="278"/>
    </location>
</feature>
<name>A0ABT1C4R2_9HYPH</name>
<dbReference type="SUPFAM" id="SSF103481">
    <property type="entry name" value="Multidrug resistance efflux transporter EmrE"/>
    <property type="match status" value="2"/>
</dbReference>
<evidence type="ECO:0000313" key="3">
    <source>
        <dbReference type="EMBL" id="MCO6049777.1"/>
    </source>
</evidence>
<feature type="domain" description="EamA" evidence="2">
    <location>
        <begin position="6"/>
        <end position="131"/>
    </location>
</feature>
<feature type="transmembrane region" description="Helical" evidence="1">
    <location>
        <begin position="58"/>
        <end position="76"/>
    </location>
</feature>
<keyword evidence="1" id="KW-0472">Membrane</keyword>
<feature type="transmembrane region" description="Helical" evidence="1">
    <location>
        <begin position="88"/>
        <end position="109"/>
    </location>
</feature>
<dbReference type="Gene3D" id="1.10.3730.20">
    <property type="match status" value="2"/>
</dbReference>
<sequence>MSLSVFLAVLGAAAMHATWNALIKVRLDRFLAISFMTLGMGAGSVLLTPFVAIPERHVWPFILVSIIMQNGYRLFLSKAYEAGDLAQTYALARGTAPLLVALIGVLALGEVPSPLAAAGILLLCLGTFAMSLRGGVGQVERRAVLFALATSFFIAGYTLADGAGARQTGDMLGYLVWMFMLDGIWTGCLCLYLKGRAVFRIPLREWSITAFAGILGAVSYGVAVWAMRHAPVASVAALRETSILFAMGISVVWLKERMTAWRIAAALLIVGGMAALRLG</sequence>
<feature type="transmembrane region" description="Helical" evidence="1">
    <location>
        <begin position="205"/>
        <end position="226"/>
    </location>
</feature>
<comment type="caution">
    <text evidence="3">The sequence shown here is derived from an EMBL/GenBank/DDBJ whole genome shotgun (WGS) entry which is preliminary data.</text>
</comment>
<dbReference type="Pfam" id="PF00892">
    <property type="entry name" value="EamA"/>
    <property type="match status" value="2"/>
</dbReference>
<keyword evidence="4" id="KW-1185">Reference proteome</keyword>
<protein>
    <submittedName>
        <fullName evidence="3">EamA family transporter</fullName>
    </submittedName>
</protein>
<dbReference type="InterPro" id="IPR037185">
    <property type="entry name" value="EmrE-like"/>
</dbReference>
<feature type="transmembrane region" description="Helical" evidence="1">
    <location>
        <begin position="115"/>
        <end position="136"/>
    </location>
</feature>
<feature type="transmembrane region" description="Helical" evidence="1">
    <location>
        <begin position="30"/>
        <end position="52"/>
    </location>
</feature>
<dbReference type="InterPro" id="IPR000620">
    <property type="entry name" value="EamA_dom"/>
</dbReference>
<keyword evidence="1" id="KW-1133">Transmembrane helix</keyword>
<evidence type="ECO:0000313" key="4">
    <source>
        <dbReference type="Proteomes" id="UP001205906"/>
    </source>
</evidence>
<reference evidence="3 4" key="1">
    <citation type="submission" date="2022-06" db="EMBL/GenBank/DDBJ databases">
        <title>Mesorhizobium sp. strain RP14 Genome sequencing and assembly.</title>
        <authorList>
            <person name="Kim I."/>
        </authorList>
    </citation>
    <scope>NUCLEOTIDE SEQUENCE [LARGE SCALE GENOMIC DNA]</scope>
    <source>
        <strain evidence="4">RP14(2022)</strain>
    </source>
</reference>
<proteinExistence type="predicted"/>
<feature type="domain" description="EamA" evidence="2">
    <location>
        <begin position="142"/>
        <end position="275"/>
    </location>
</feature>
<dbReference type="EMBL" id="JAMXQS010000004">
    <property type="protein sequence ID" value="MCO6049777.1"/>
    <property type="molecule type" value="Genomic_DNA"/>
</dbReference>
<accession>A0ABT1C4R2</accession>
<dbReference type="RefSeq" id="WP_252817903.1">
    <property type="nucleotide sequence ID" value="NZ_JAMXQS010000004.1"/>
</dbReference>
<feature type="transmembrane region" description="Helical" evidence="1">
    <location>
        <begin position="143"/>
        <end position="160"/>
    </location>
</feature>